<evidence type="ECO:0000313" key="1">
    <source>
        <dbReference type="Proteomes" id="UP000887579"/>
    </source>
</evidence>
<accession>A0AC34GBE0</accession>
<organism evidence="1 2">
    <name type="scientific">Panagrolaimus sp. ES5</name>
    <dbReference type="NCBI Taxonomy" id="591445"/>
    <lineage>
        <taxon>Eukaryota</taxon>
        <taxon>Metazoa</taxon>
        <taxon>Ecdysozoa</taxon>
        <taxon>Nematoda</taxon>
        <taxon>Chromadorea</taxon>
        <taxon>Rhabditida</taxon>
        <taxon>Tylenchina</taxon>
        <taxon>Panagrolaimomorpha</taxon>
        <taxon>Panagrolaimoidea</taxon>
        <taxon>Panagrolaimidae</taxon>
        <taxon>Panagrolaimus</taxon>
    </lineage>
</organism>
<dbReference type="Proteomes" id="UP000887579">
    <property type="component" value="Unplaced"/>
</dbReference>
<protein>
    <submittedName>
        <fullName evidence="2">Uncharacterized protein</fullName>
    </submittedName>
</protein>
<name>A0AC34GBE0_9BILA</name>
<sequence length="260" mass="28651">MSTLKRAIKKKKVHENLPIVAASSSAYSFRERPMQNDVSSFSLRKLQNHETSLHSKTHVTSTTDLGRTVSATSSSTLNSRNGDTGNKKRGRPAAATISSSYSFRQRPKGNVTAKSKKNDSSNQERDTVSESGMDDMHQLQNNNVSESGMDGESEPLEKDKLEMGDAFDQMGDIYMPEENDVIQVLNVNVSPSEKDTAFVPNDNVFQQEMEGIPEVMEEDVAVSSNNCVPGPMEEIFLPEEKDVSQGLNDNVSQPEKDTVS</sequence>
<reference evidence="2" key="1">
    <citation type="submission" date="2022-11" db="UniProtKB">
        <authorList>
            <consortium name="WormBaseParasite"/>
        </authorList>
    </citation>
    <scope>IDENTIFICATION</scope>
</reference>
<dbReference type="WBParaSite" id="ES5_v2.g26735.t1">
    <property type="protein sequence ID" value="ES5_v2.g26735.t1"/>
    <property type="gene ID" value="ES5_v2.g26735"/>
</dbReference>
<evidence type="ECO:0000313" key="2">
    <source>
        <dbReference type="WBParaSite" id="ES5_v2.g26735.t1"/>
    </source>
</evidence>
<proteinExistence type="predicted"/>